<organism evidence="1 2">
    <name type="scientific">Paenibacillus ginsengarvi</name>
    <dbReference type="NCBI Taxonomy" id="400777"/>
    <lineage>
        <taxon>Bacteria</taxon>
        <taxon>Bacillati</taxon>
        <taxon>Bacillota</taxon>
        <taxon>Bacilli</taxon>
        <taxon>Bacillales</taxon>
        <taxon>Paenibacillaceae</taxon>
        <taxon>Paenibacillus</taxon>
    </lineage>
</organism>
<evidence type="ECO:0000313" key="1">
    <source>
        <dbReference type="EMBL" id="RKN80533.1"/>
    </source>
</evidence>
<protein>
    <submittedName>
        <fullName evidence="1">Extracellular solute-binding protein</fullName>
    </submittedName>
</protein>
<name>A0A3B0C3E2_9BACL</name>
<dbReference type="Pfam" id="PF01547">
    <property type="entry name" value="SBP_bac_1"/>
    <property type="match status" value="1"/>
</dbReference>
<evidence type="ECO:0000313" key="2">
    <source>
        <dbReference type="Proteomes" id="UP000282311"/>
    </source>
</evidence>
<keyword evidence="2" id="KW-1185">Reference proteome</keyword>
<dbReference type="InterPro" id="IPR050490">
    <property type="entry name" value="Bact_solute-bd_prot1"/>
</dbReference>
<dbReference type="SUPFAM" id="SSF53850">
    <property type="entry name" value="Periplasmic binding protein-like II"/>
    <property type="match status" value="1"/>
</dbReference>
<dbReference type="Proteomes" id="UP000282311">
    <property type="component" value="Unassembled WGS sequence"/>
</dbReference>
<dbReference type="EMBL" id="RBAH01000015">
    <property type="protein sequence ID" value="RKN80533.1"/>
    <property type="molecule type" value="Genomic_DNA"/>
</dbReference>
<dbReference type="PANTHER" id="PTHR43649:SF12">
    <property type="entry name" value="DIACETYLCHITOBIOSE BINDING PROTEIN DASA"/>
    <property type="match status" value="1"/>
</dbReference>
<sequence>MRFHLYSDCNSMKGEKAMVNSKVRKGLSAVAATVITVLMAAGCSSGGTVQMADKDGAGKEGQPVKPVEPPQEPVELVIYYPYVSDWDEAGLMQTFGEPIKKKYPYITPTFIVGDSRPGRSITDLIAAGQKIDIMFCSIGATPPTLLDPKLEYDITPLIKKYGYDLNKLEPTSLDMARQIAKGGLYGLPAYVPPSALYYNKDIFDKFGVPYPKDGMTWDEMYELNKKLTRKEGDGQYYGLSMSFSGAAQMNARKLNPIDPATEKSAINTAGWKSFAENFIRFYQIPGYGTSVDVGAQFNRFFKDRNTAMFVELTGIHGALLEGMNFDIASFPVFADAPSAGPQPYLTYYYIPNTSKVKDQAFQAISYFTSEEFQQQKAREGKLLPILQNKTVKESFGQDVPLFKGKNTKAMLPQAYGAPSAVTRYNGIATTEFYNAVIAVIGGTKDLNTAFRDAEEIANQKIQTAKPK</sequence>
<dbReference type="InterPro" id="IPR006059">
    <property type="entry name" value="SBP"/>
</dbReference>
<gene>
    <name evidence="1" type="ORF">D7M11_20550</name>
</gene>
<proteinExistence type="predicted"/>
<dbReference type="AlphaFoldDB" id="A0A3B0C3E2"/>
<accession>A0A3B0C3E2</accession>
<reference evidence="1 2" key="1">
    <citation type="journal article" date="2007" name="Int. J. Syst. Evol. Microbiol.">
        <title>Paenibacillus ginsengarvi sp. nov., isolated from soil from ginseng cultivation.</title>
        <authorList>
            <person name="Yoon M.H."/>
            <person name="Ten L.N."/>
            <person name="Im W.T."/>
        </authorList>
    </citation>
    <scope>NUCLEOTIDE SEQUENCE [LARGE SCALE GENOMIC DNA]</scope>
    <source>
        <strain evidence="1 2">KCTC 13059</strain>
    </source>
</reference>
<comment type="caution">
    <text evidence="1">The sequence shown here is derived from an EMBL/GenBank/DDBJ whole genome shotgun (WGS) entry which is preliminary data.</text>
</comment>
<dbReference type="PANTHER" id="PTHR43649">
    <property type="entry name" value="ARABINOSE-BINDING PROTEIN-RELATED"/>
    <property type="match status" value="1"/>
</dbReference>
<dbReference type="Gene3D" id="3.40.190.10">
    <property type="entry name" value="Periplasmic binding protein-like II"/>
    <property type="match status" value="1"/>
</dbReference>